<feature type="compositionally biased region" description="Polar residues" evidence="8">
    <location>
        <begin position="536"/>
        <end position="559"/>
    </location>
</feature>
<sequence length="1104" mass="121552">MPSKHATKKVNTALEKRTESLHETDLKYRESVHQCSLIIKDEEARRIKVKTMLAQGDAASLKEQLSQRDARIKDLVDQSDDVRSQLDSVQQKCRRQDKVMQTQNREIANLKEELAAMNSVSQDSSKTLSEKLALQREVGVLKPEIEHLRSQLAHQKDVLSQKLALERKLNTLEVELANEKRAVEKAAQQKASSSREEEDALQKQLADLEKALAKERKAAHKKEQEHETKSQEIEEEMQSLREKLAAAEKNLAAEKRKAEQSSKSKNTATAQMEEEMEQLRETVAELEKAVAAEKRSAERKVKNKAAGSEEELTQLREELDEVKQSLADEKKQKEQLQKDHEQALVDAEERQNALSDRVEKLRSKLRDTLDELKKARAELEKAQERPSKISAAAATTTTVPLKKPGVKANAKKKRTADEVAMEDKVLMTPGAADDRPKRLLKKRGFDTTILTEKSNFSITPFLNKTIGVGDASAQDASTPSAPPPAAAEPAEAAKDEEEQESPADPEPSAEDESAPATKAKQPAGKKPRGRPPRALSETSSNINNIKPRTAATKTASSITPVLENLPEESNDNEETCSNQENQPVSASTKTAIPKPKRAPSVEPANTKSGVHTVLPDLDVASNPEPKKKKRKLLGASNPTTTIFEEEDEGEKVKVLPSATAAPVQGDGATAGQEKKLTKRPPVAKSAAAKKGVLGGVKNSFAAGGKTFSPLKRERRGVARFSSSVSSVRTILPPPPTSPPLFIHPTSQKLPSNALLPFSRRPQSQPPSMTQTRPASSNSRWVARQSSDHFAQKAKVMGLKSRAAFKLLELDAKYNLFGRYGGGRPGQSQSQAAVVVDLGYAPGSWSQVAVDRAGPNSIVVGIDLLPARPPKGVSTFQGDFLDPRIQNMVKEFLLETKERKRVEARMKAEMEGETAAAKDNAEGEGESESEKGEKGKEEEGEEEGGGSNRDVVMEQKSYIDSEREVALQREEEAKKAGGKKKNMRIVDVVLSDMSEPWPSTQGFTVNSLSNPYRRLMNTSGIPFKDHASSMDLCYAALSFASDTLKPGGHFVCKFYQGREDGLLEKRLKKMFTKVHREKPESSRSESKEAFFVALKRKADVTYEDI</sequence>
<organism evidence="10 11">
    <name type="scientific">Cladorrhinum samala</name>
    <dbReference type="NCBI Taxonomy" id="585594"/>
    <lineage>
        <taxon>Eukaryota</taxon>
        <taxon>Fungi</taxon>
        <taxon>Dikarya</taxon>
        <taxon>Ascomycota</taxon>
        <taxon>Pezizomycotina</taxon>
        <taxon>Sordariomycetes</taxon>
        <taxon>Sordariomycetidae</taxon>
        <taxon>Sordariales</taxon>
        <taxon>Podosporaceae</taxon>
        <taxon>Cladorrhinum</taxon>
    </lineage>
</organism>
<dbReference type="InterPro" id="IPR015507">
    <property type="entry name" value="rRNA-MeTfrase_E"/>
</dbReference>
<feature type="compositionally biased region" description="Polar residues" evidence="8">
    <location>
        <begin position="774"/>
        <end position="783"/>
    </location>
</feature>
<feature type="compositionally biased region" description="Basic and acidic residues" evidence="8">
    <location>
        <begin position="213"/>
        <end position="262"/>
    </location>
</feature>
<feature type="compositionally biased region" description="Low complexity" evidence="8">
    <location>
        <begin position="391"/>
        <end position="408"/>
    </location>
</feature>
<feature type="compositionally biased region" description="Basic and acidic residues" evidence="8">
    <location>
        <begin position="277"/>
        <end position="300"/>
    </location>
</feature>
<feature type="region of interest" description="Disordered" evidence="8">
    <location>
        <begin position="1"/>
        <end position="23"/>
    </location>
</feature>
<keyword evidence="4" id="KW-0808">Transferase</keyword>
<keyword evidence="2" id="KW-0698">rRNA processing</keyword>
<dbReference type="InterPro" id="IPR050082">
    <property type="entry name" value="RNA_methyltr_RlmE"/>
</dbReference>
<reference evidence="10" key="1">
    <citation type="journal article" date="2023" name="Mol. Phylogenet. Evol.">
        <title>Genome-scale phylogeny and comparative genomics of the fungal order Sordariales.</title>
        <authorList>
            <person name="Hensen N."/>
            <person name="Bonometti L."/>
            <person name="Westerberg I."/>
            <person name="Brannstrom I.O."/>
            <person name="Guillou S."/>
            <person name="Cros-Aarteil S."/>
            <person name="Calhoun S."/>
            <person name="Haridas S."/>
            <person name="Kuo A."/>
            <person name="Mondo S."/>
            <person name="Pangilinan J."/>
            <person name="Riley R."/>
            <person name="LaButti K."/>
            <person name="Andreopoulos B."/>
            <person name="Lipzen A."/>
            <person name="Chen C."/>
            <person name="Yan M."/>
            <person name="Daum C."/>
            <person name="Ng V."/>
            <person name="Clum A."/>
            <person name="Steindorff A."/>
            <person name="Ohm R.A."/>
            <person name="Martin F."/>
            <person name="Silar P."/>
            <person name="Natvig D.O."/>
            <person name="Lalanne C."/>
            <person name="Gautier V."/>
            <person name="Ament-Velasquez S.L."/>
            <person name="Kruys A."/>
            <person name="Hutchinson M.I."/>
            <person name="Powell A.J."/>
            <person name="Barry K."/>
            <person name="Miller A.N."/>
            <person name="Grigoriev I.V."/>
            <person name="Debuchy R."/>
            <person name="Gladieux P."/>
            <person name="Hiltunen Thoren M."/>
            <person name="Johannesson H."/>
        </authorList>
    </citation>
    <scope>NUCLEOTIDE SEQUENCE</scope>
    <source>
        <strain evidence="10">PSN324</strain>
    </source>
</reference>
<evidence type="ECO:0000256" key="7">
    <source>
        <dbReference type="SAM" id="Coils"/>
    </source>
</evidence>
<reference evidence="10" key="2">
    <citation type="submission" date="2023-06" db="EMBL/GenBank/DDBJ databases">
        <authorList>
            <consortium name="Lawrence Berkeley National Laboratory"/>
            <person name="Mondo S.J."/>
            <person name="Hensen N."/>
            <person name="Bonometti L."/>
            <person name="Westerberg I."/>
            <person name="Brannstrom I.O."/>
            <person name="Guillou S."/>
            <person name="Cros-Aarteil S."/>
            <person name="Calhoun S."/>
            <person name="Haridas S."/>
            <person name="Kuo A."/>
            <person name="Pangilinan J."/>
            <person name="Riley R."/>
            <person name="Labutti K."/>
            <person name="Andreopoulos B."/>
            <person name="Lipzen A."/>
            <person name="Chen C."/>
            <person name="Yanf M."/>
            <person name="Daum C."/>
            <person name="Ng V."/>
            <person name="Clum A."/>
            <person name="Steindorff A."/>
            <person name="Ohm R."/>
            <person name="Martin F."/>
            <person name="Silar P."/>
            <person name="Natvig D."/>
            <person name="Lalanne C."/>
            <person name="Gautier V."/>
            <person name="Ament-Velasquez S.L."/>
            <person name="Kruys A."/>
            <person name="Hutchinson M.I."/>
            <person name="Powell A.J."/>
            <person name="Barry K."/>
            <person name="Miller A.N."/>
            <person name="Grigoriev I.V."/>
            <person name="Debuchy R."/>
            <person name="Gladieux P."/>
            <person name="Thoren M.H."/>
            <person name="Johannesson H."/>
        </authorList>
    </citation>
    <scope>NUCLEOTIDE SEQUENCE</scope>
    <source>
        <strain evidence="10">PSN324</strain>
    </source>
</reference>
<dbReference type="SUPFAM" id="SSF53335">
    <property type="entry name" value="S-adenosyl-L-methionine-dependent methyltransferases"/>
    <property type="match status" value="1"/>
</dbReference>
<dbReference type="HAMAP" id="MF_01547">
    <property type="entry name" value="RNA_methyltr_E"/>
    <property type="match status" value="1"/>
</dbReference>
<dbReference type="Proteomes" id="UP001321749">
    <property type="component" value="Unassembled WGS sequence"/>
</dbReference>
<feature type="coiled-coil region" evidence="7">
    <location>
        <begin position="58"/>
        <end position="120"/>
    </location>
</feature>
<feature type="compositionally biased region" description="Low complexity" evidence="8">
    <location>
        <begin position="758"/>
        <end position="773"/>
    </location>
</feature>
<dbReference type="Gene3D" id="3.40.50.150">
    <property type="entry name" value="Vaccinia Virus protein VP39"/>
    <property type="match status" value="2"/>
</dbReference>
<keyword evidence="3" id="KW-0489">Methyltransferase</keyword>
<evidence type="ECO:0000313" key="10">
    <source>
        <dbReference type="EMBL" id="KAK4466538.1"/>
    </source>
</evidence>
<evidence type="ECO:0000259" key="9">
    <source>
        <dbReference type="Pfam" id="PF01728"/>
    </source>
</evidence>
<dbReference type="GO" id="GO:0005739">
    <property type="term" value="C:mitochondrion"/>
    <property type="evidence" value="ECO:0007669"/>
    <property type="project" value="TreeGrafter"/>
</dbReference>
<feature type="region of interest" description="Disordered" evidence="8">
    <location>
        <begin position="213"/>
        <end position="356"/>
    </location>
</feature>
<feature type="compositionally biased region" description="Low complexity" evidence="8">
    <location>
        <begin position="721"/>
        <end position="730"/>
    </location>
</feature>
<feature type="compositionally biased region" description="Basic and acidic residues" evidence="8">
    <location>
        <begin position="927"/>
        <end position="936"/>
    </location>
</feature>
<keyword evidence="7" id="KW-0175">Coiled coil</keyword>
<dbReference type="Pfam" id="PF01728">
    <property type="entry name" value="FtsJ"/>
    <property type="match status" value="1"/>
</dbReference>
<name>A0AAV9I1B3_9PEZI</name>
<feature type="compositionally biased region" description="Basic and acidic residues" evidence="8">
    <location>
        <begin position="950"/>
        <end position="974"/>
    </location>
</feature>
<dbReference type="InterPro" id="IPR002877">
    <property type="entry name" value="RNA_MeTrfase_FtsJ_dom"/>
</dbReference>
<feature type="compositionally biased region" description="Acidic residues" evidence="8">
    <location>
        <begin position="494"/>
        <end position="513"/>
    </location>
</feature>
<dbReference type="EMBL" id="MU864931">
    <property type="protein sequence ID" value="KAK4466538.1"/>
    <property type="molecule type" value="Genomic_DNA"/>
</dbReference>
<evidence type="ECO:0000256" key="3">
    <source>
        <dbReference type="ARBA" id="ARBA00022603"/>
    </source>
</evidence>
<evidence type="ECO:0000313" key="11">
    <source>
        <dbReference type="Proteomes" id="UP001321749"/>
    </source>
</evidence>
<evidence type="ECO:0000256" key="5">
    <source>
        <dbReference type="ARBA" id="ARBA00022691"/>
    </source>
</evidence>
<comment type="similarity">
    <text evidence="1">Belongs to the class I-like SAM-binding methyltransferase superfamily. RNA methyltransferase RlmE family.</text>
</comment>
<dbReference type="AlphaFoldDB" id="A0AAV9I1B3"/>
<dbReference type="InterPro" id="IPR029063">
    <property type="entry name" value="SAM-dependent_MTases_sf"/>
</dbReference>
<evidence type="ECO:0000256" key="1">
    <source>
        <dbReference type="ARBA" id="ARBA00009258"/>
    </source>
</evidence>
<comment type="caution">
    <text evidence="10">The sequence shown here is derived from an EMBL/GenBank/DDBJ whole genome shotgun (WGS) entry which is preliminary data.</text>
</comment>
<gene>
    <name evidence="10" type="ORF">QBC42DRAFT_192754</name>
</gene>
<evidence type="ECO:0000256" key="4">
    <source>
        <dbReference type="ARBA" id="ARBA00022679"/>
    </source>
</evidence>
<dbReference type="PANTHER" id="PTHR10920:SF18">
    <property type="entry name" value="RRNA METHYLTRANSFERASE 2, MITOCHONDRIAL"/>
    <property type="match status" value="1"/>
</dbReference>
<evidence type="ECO:0000256" key="6">
    <source>
        <dbReference type="ARBA" id="ARBA00041184"/>
    </source>
</evidence>
<keyword evidence="11" id="KW-1185">Reference proteome</keyword>
<feature type="region of interest" description="Disordered" evidence="8">
    <location>
        <begin position="904"/>
        <end position="979"/>
    </location>
</feature>
<feature type="compositionally biased region" description="Basic and acidic residues" evidence="8">
    <location>
        <begin position="14"/>
        <end position="23"/>
    </location>
</feature>
<evidence type="ECO:0000256" key="8">
    <source>
        <dbReference type="SAM" id="MobiDB-lite"/>
    </source>
</evidence>
<feature type="domain" description="Ribosomal RNA methyltransferase FtsJ" evidence="9">
    <location>
        <begin position="799"/>
        <end position="1095"/>
    </location>
</feature>
<feature type="region of interest" description="Disordered" evidence="8">
    <location>
        <begin position="378"/>
        <end position="416"/>
    </location>
</feature>
<feature type="compositionally biased region" description="Basic and acidic residues" evidence="8">
    <location>
        <begin position="378"/>
        <end position="387"/>
    </location>
</feature>
<evidence type="ECO:0000256" key="2">
    <source>
        <dbReference type="ARBA" id="ARBA00022552"/>
    </source>
</evidence>
<dbReference type="PANTHER" id="PTHR10920">
    <property type="entry name" value="RIBOSOMAL RNA METHYLTRANSFERASE"/>
    <property type="match status" value="1"/>
</dbReference>
<feature type="region of interest" description="Disordered" evidence="8">
    <location>
        <begin position="718"/>
        <end position="783"/>
    </location>
</feature>
<protein>
    <recommendedName>
        <fullName evidence="6">rRNA methyltransferase 2, mitochondrial</fullName>
    </recommendedName>
</protein>
<proteinExistence type="inferred from homology"/>
<feature type="compositionally biased region" description="Polar residues" evidence="8">
    <location>
        <begin position="575"/>
        <end position="590"/>
    </location>
</feature>
<feature type="region of interest" description="Disordered" evidence="8">
    <location>
        <begin position="469"/>
        <end position="683"/>
    </location>
</feature>
<feature type="compositionally biased region" description="Basic and acidic residues" evidence="8">
    <location>
        <begin position="313"/>
        <end position="356"/>
    </location>
</feature>
<accession>A0AAV9I1B3</accession>
<dbReference type="GO" id="GO:0008650">
    <property type="term" value="F:rRNA (uridine-2'-O-)-methyltransferase activity"/>
    <property type="evidence" value="ECO:0007669"/>
    <property type="project" value="TreeGrafter"/>
</dbReference>
<feature type="compositionally biased region" description="Acidic residues" evidence="8">
    <location>
        <begin position="565"/>
        <end position="574"/>
    </location>
</feature>
<keyword evidence="5" id="KW-0949">S-adenosyl-L-methionine</keyword>